<feature type="non-terminal residue" evidence="2">
    <location>
        <position position="386"/>
    </location>
</feature>
<evidence type="ECO:0000256" key="1">
    <source>
        <dbReference type="SAM" id="MobiDB-lite"/>
    </source>
</evidence>
<accession>A0ABN8RKC6</accession>
<proteinExistence type="predicted"/>
<organism evidence="2 3">
    <name type="scientific">Porites lobata</name>
    <dbReference type="NCBI Taxonomy" id="104759"/>
    <lineage>
        <taxon>Eukaryota</taxon>
        <taxon>Metazoa</taxon>
        <taxon>Cnidaria</taxon>
        <taxon>Anthozoa</taxon>
        <taxon>Hexacorallia</taxon>
        <taxon>Scleractinia</taxon>
        <taxon>Fungiina</taxon>
        <taxon>Poritidae</taxon>
        <taxon>Porites</taxon>
    </lineage>
</organism>
<sequence length="386" mass="43795">MFALGKSSVDLSAFNLYVGCMSQWDFFKTCRVPQPMPEFASQSMLSRPCKTSTVSWEKIMLKLDEAFQVETLTDEVLLRGMLACRLLILIEVTEKTPVLRMTERGRQLLCEVLPCNLVTNSKVWPASSLCFYPIFHWIQRKGYMSQAEQEFLQKHEMTLNQRGHRLVSVTVSSPNSISIGLEPVDGHHDHPTTLVSTFDLEKNSFPVTVESGEGAEGMEEDTLFLSMTPKLGQIMLMLKMTYAYLDNNNNGDLHRELLLACLLCVMKSGVRKMNSLKLNVLNEDYQENMKQLQRMQPGTVRPPLIAKQTIKTFVANLRRCEGLHSKRSESHFKDVCDEVVDTLSKSKINSFDVFMSSVPKQMGRMAPLPSLSREPSSPRNVGTKRK</sequence>
<evidence type="ECO:0000313" key="2">
    <source>
        <dbReference type="EMBL" id="CAH3178593.1"/>
    </source>
</evidence>
<evidence type="ECO:0000313" key="3">
    <source>
        <dbReference type="Proteomes" id="UP001159405"/>
    </source>
</evidence>
<feature type="region of interest" description="Disordered" evidence="1">
    <location>
        <begin position="364"/>
        <end position="386"/>
    </location>
</feature>
<dbReference type="EMBL" id="CALNXK010000242">
    <property type="protein sequence ID" value="CAH3178593.1"/>
    <property type="molecule type" value="Genomic_DNA"/>
</dbReference>
<dbReference type="Proteomes" id="UP001159405">
    <property type="component" value="Unassembled WGS sequence"/>
</dbReference>
<reference evidence="2 3" key="1">
    <citation type="submission" date="2022-05" db="EMBL/GenBank/DDBJ databases">
        <authorList>
            <consortium name="Genoscope - CEA"/>
            <person name="William W."/>
        </authorList>
    </citation>
    <scope>NUCLEOTIDE SEQUENCE [LARGE SCALE GENOMIC DNA]</scope>
</reference>
<name>A0ABN8RKC6_9CNID</name>
<keyword evidence="3" id="KW-1185">Reference proteome</keyword>
<feature type="compositionally biased region" description="Low complexity" evidence="1">
    <location>
        <begin position="367"/>
        <end position="379"/>
    </location>
</feature>
<protein>
    <submittedName>
        <fullName evidence="2">Uncharacterized protein</fullName>
    </submittedName>
</protein>
<gene>
    <name evidence="2" type="ORF">PLOB_00020861</name>
</gene>
<comment type="caution">
    <text evidence="2">The sequence shown here is derived from an EMBL/GenBank/DDBJ whole genome shotgun (WGS) entry which is preliminary data.</text>
</comment>